<dbReference type="GO" id="GO:0008168">
    <property type="term" value="F:methyltransferase activity"/>
    <property type="evidence" value="ECO:0007669"/>
    <property type="project" value="UniProtKB-KW"/>
</dbReference>
<sequence>MNVSRETKERLEIYLELLRKWSPKINLVSQDSLKDAGNRHFGDSLQVASLCPKDAKSWVDLGSGGGFPGAVVAIALGDRDIDITLIESDQRKATFLRTVSRETKTPFAVIAERIENVPPMKSDVISARALAPLEELLGFAEQHLAPTGVAFFMKGESWRAEVDAAQKKWRFACEAHTSVTHPDAAILEIGGLSRV</sequence>
<feature type="binding site" evidence="6">
    <location>
        <position position="62"/>
    </location>
    <ligand>
        <name>S-adenosyl-L-methionine</name>
        <dbReference type="ChEBI" id="CHEBI:59789"/>
    </ligand>
</feature>
<accession>A0ABQ1KDX3</accession>
<reference evidence="8" key="1">
    <citation type="journal article" date="2019" name="Int. J. Syst. Evol. Microbiol.">
        <title>The Global Catalogue of Microorganisms (GCM) 10K type strain sequencing project: providing services to taxonomists for standard genome sequencing and annotation.</title>
        <authorList>
            <consortium name="The Broad Institute Genomics Platform"/>
            <consortium name="The Broad Institute Genome Sequencing Center for Infectious Disease"/>
            <person name="Wu L."/>
            <person name="Ma J."/>
        </authorList>
    </citation>
    <scope>NUCLEOTIDE SEQUENCE [LARGE SCALE GENOMIC DNA]</scope>
    <source>
        <strain evidence="8">CGMCC 1.12478</strain>
    </source>
</reference>
<gene>
    <name evidence="6 7" type="primary">rsmG</name>
    <name evidence="7" type="ORF">GCM10011363_06570</name>
</gene>
<keyword evidence="8" id="KW-1185">Reference proteome</keyword>
<proteinExistence type="inferred from homology"/>
<dbReference type="EMBL" id="BMFC01000001">
    <property type="protein sequence ID" value="GGB92644.1"/>
    <property type="molecule type" value="Genomic_DNA"/>
</dbReference>
<keyword evidence="3 6" id="KW-0489">Methyltransferase</keyword>
<feature type="binding site" evidence="6">
    <location>
        <begin position="114"/>
        <end position="115"/>
    </location>
    <ligand>
        <name>S-adenosyl-L-methionine</name>
        <dbReference type="ChEBI" id="CHEBI:59789"/>
    </ligand>
</feature>
<comment type="catalytic activity">
    <reaction evidence="6">
        <text>guanosine(527) in 16S rRNA + S-adenosyl-L-methionine = N(7)-methylguanosine(527) in 16S rRNA + S-adenosyl-L-homocysteine</text>
        <dbReference type="Rhea" id="RHEA:42732"/>
        <dbReference type="Rhea" id="RHEA-COMP:10209"/>
        <dbReference type="Rhea" id="RHEA-COMP:10210"/>
        <dbReference type="ChEBI" id="CHEBI:57856"/>
        <dbReference type="ChEBI" id="CHEBI:59789"/>
        <dbReference type="ChEBI" id="CHEBI:74269"/>
        <dbReference type="ChEBI" id="CHEBI:74480"/>
        <dbReference type="EC" id="2.1.1.170"/>
    </reaction>
</comment>
<name>A0ABQ1KDX3_9RHOB</name>
<dbReference type="Proteomes" id="UP000645462">
    <property type="component" value="Unassembled WGS sequence"/>
</dbReference>
<comment type="caution">
    <text evidence="6">Lacks conserved residue(s) required for the propagation of feature annotation.</text>
</comment>
<keyword evidence="1 6" id="KW-0963">Cytoplasm</keyword>
<comment type="similarity">
    <text evidence="6">Belongs to the methyltransferase superfamily. RNA methyltransferase RsmG family.</text>
</comment>
<feature type="binding site" evidence="6">
    <location>
        <position position="128"/>
    </location>
    <ligand>
        <name>S-adenosyl-L-methionine</name>
        <dbReference type="ChEBI" id="CHEBI:59789"/>
    </ligand>
</feature>
<comment type="subcellular location">
    <subcellularLocation>
        <location evidence="6">Cytoplasm</location>
    </subcellularLocation>
</comment>
<keyword evidence="2 6" id="KW-0698">rRNA processing</keyword>
<dbReference type="PANTHER" id="PTHR31760">
    <property type="entry name" value="S-ADENOSYL-L-METHIONINE-DEPENDENT METHYLTRANSFERASES SUPERFAMILY PROTEIN"/>
    <property type="match status" value="1"/>
</dbReference>
<evidence type="ECO:0000256" key="2">
    <source>
        <dbReference type="ARBA" id="ARBA00022552"/>
    </source>
</evidence>
<keyword evidence="4 6" id="KW-0808">Transferase</keyword>
<evidence type="ECO:0000256" key="3">
    <source>
        <dbReference type="ARBA" id="ARBA00022603"/>
    </source>
</evidence>
<comment type="caution">
    <text evidence="7">The sequence shown here is derived from an EMBL/GenBank/DDBJ whole genome shotgun (WGS) entry which is preliminary data.</text>
</comment>
<keyword evidence="5 6" id="KW-0949">S-adenosyl-L-methionine</keyword>
<dbReference type="SUPFAM" id="SSF53335">
    <property type="entry name" value="S-adenosyl-L-methionine-dependent methyltransferases"/>
    <property type="match status" value="1"/>
</dbReference>
<dbReference type="InterPro" id="IPR029063">
    <property type="entry name" value="SAM-dependent_MTases_sf"/>
</dbReference>
<dbReference type="EC" id="2.1.1.170" evidence="6"/>
<dbReference type="GO" id="GO:0032259">
    <property type="term" value="P:methylation"/>
    <property type="evidence" value="ECO:0007669"/>
    <property type="project" value="UniProtKB-KW"/>
</dbReference>
<evidence type="ECO:0000313" key="7">
    <source>
        <dbReference type="EMBL" id="GGB92644.1"/>
    </source>
</evidence>
<feature type="binding site" evidence="6">
    <location>
        <position position="67"/>
    </location>
    <ligand>
        <name>S-adenosyl-L-methionine</name>
        <dbReference type="ChEBI" id="CHEBI:59789"/>
    </ligand>
</feature>
<evidence type="ECO:0000256" key="6">
    <source>
        <dbReference type="HAMAP-Rule" id="MF_00074"/>
    </source>
</evidence>
<dbReference type="NCBIfam" id="TIGR00138">
    <property type="entry name" value="rsmG_gidB"/>
    <property type="match status" value="1"/>
</dbReference>
<evidence type="ECO:0000256" key="5">
    <source>
        <dbReference type="ARBA" id="ARBA00022691"/>
    </source>
</evidence>
<organism evidence="7 8">
    <name type="scientific">Marivita lacus</name>
    <dbReference type="NCBI Taxonomy" id="1323742"/>
    <lineage>
        <taxon>Bacteria</taxon>
        <taxon>Pseudomonadati</taxon>
        <taxon>Pseudomonadota</taxon>
        <taxon>Alphaproteobacteria</taxon>
        <taxon>Rhodobacterales</taxon>
        <taxon>Roseobacteraceae</taxon>
        <taxon>Marivita</taxon>
    </lineage>
</organism>
<dbReference type="Pfam" id="PF02527">
    <property type="entry name" value="GidB"/>
    <property type="match status" value="1"/>
</dbReference>
<protein>
    <recommendedName>
        <fullName evidence="6">Ribosomal RNA small subunit methyltransferase G</fullName>
        <ecNumber evidence="6">2.1.1.170</ecNumber>
    </recommendedName>
    <alternativeName>
        <fullName evidence="6">16S rRNA 7-methylguanosine methyltransferase</fullName>
        <shortName evidence="6">16S rRNA m7G methyltransferase</shortName>
    </alternativeName>
</protein>
<dbReference type="HAMAP" id="MF_00074">
    <property type="entry name" value="16SrRNA_methyltr_G"/>
    <property type="match status" value="1"/>
</dbReference>
<comment type="function">
    <text evidence="6">Specifically methylates the N7 position of guanine in position 527 of 16S rRNA.</text>
</comment>
<evidence type="ECO:0000256" key="1">
    <source>
        <dbReference type="ARBA" id="ARBA00022490"/>
    </source>
</evidence>
<evidence type="ECO:0000256" key="4">
    <source>
        <dbReference type="ARBA" id="ARBA00022679"/>
    </source>
</evidence>
<dbReference type="PANTHER" id="PTHR31760:SF0">
    <property type="entry name" value="S-ADENOSYL-L-METHIONINE-DEPENDENT METHYLTRANSFERASES SUPERFAMILY PROTEIN"/>
    <property type="match status" value="1"/>
</dbReference>
<dbReference type="Gene3D" id="3.40.50.150">
    <property type="entry name" value="Vaccinia Virus protein VP39"/>
    <property type="match status" value="1"/>
</dbReference>
<dbReference type="RefSeq" id="WP_188480515.1">
    <property type="nucleotide sequence ID" value="NZ_BMFC01000001.1"/>
</dbReference>
<evidence type="ECO:0000313" key="8">
    <source>
        <dbReference type="Proteomes" id="UP000645462"/>
    </source>
</evidence>
<dbReference type="PIRSF" id="PIRSF003078">
    <property type="entry name" value="GidB"/>
    <property type="match status" value="1"/>
</dbReference>
<dbReference type="InterPro" id="IPR003682">
    <property type="entry name" value="rRNA_ssu_MeTfrase_G"/>
</dbReference>